<sequence>MALQRSGAETSFIVQISKQTIFERDHFLCCCSCAIAVIILQPASSRAQSGQSVVHAQPRPTVGGSPLSESRCAADNRNEARRFVSPADFFSRQSLNASRMTGRPNTRHRFQQQNALFDDLLLSESERDGAQTTLTIRGMAIATNLSH</sequence>
<reference evidence="2" key="1">
    <citation type="submission" date="2022-11" db="UniProtKB">
        <authorList>
            <consortium name="WormBaseParasite"/>
        </authorList>
    </citation>
    <scope>IDENTIFICATION</scope>
</reference>
<keyword evidence="1" id="KW-1185">Reference proteome</keyword>
<organism evidence="1 2">
    <name type="scientific">Globodera rostochiensis</name>
    <name type="common">Golden nematode worm</name>
    <name type="synonym">Heterodera rostochiensis</name>
    <dbReference type="NCBI Taxonomy" id="31243"/>
    <lineage>
        <taxon>Eukaryota</taxon>
        <taxon>Metazoa</taxon>
        <taxon>Ecdysozoa</taxon>
        <taxon>Nematoda</taxon>
        <taxon>Chromadorea</taxon>
        <taxon>Rhabditida</taxon>
        <taxon>Tylenchina</taxon>
        <taxon>Tylenchomorpha</taxon>
        <taxon>Tylenchoidea</taxon>
        <taxon>Heteroderidae</taxon>
        <taxon>Heteroderinae</taxon>
        <taxon>Globodera</taxon>
    </lineage>
</organism>
<name>A0A914HUQ9_GLORO</name>
<evidence type="ECO:0000313" key="2">
    <source>
        <dbReference type="WBParaSite" id="Gr19_v10_g4175.t1"/>
    </source>
</evidence>
<evidence type="ECO:0000313" key="1">
    <source>
        <dbReference type="Proteomes" id="UP000887572"/>
    </source>
</evidence>
<accession>A0A914HUQ9</accession>
<proteinExistence type="predicted"/>
<protein>
    <submittedName>
        <fullName evidence="2">Uncharacterized protein</fullName>
    </submittedName>
</protein>
<dbReference type="AlphaFoldDB" id="A0A914HUQ9"/>
<dbReference type="WBParaSite" id="Gr19_v10_g4175.t1">
    <property type="protein sequence ID" value="Gr19_v10_g4175.t1"/>
    <property type="gene ID" value="Gr19_v10_g4175"/>
</dbReference>
<dbReference type="Proteomes" id="UP000887572">
    <property type="component" value="Unplaced"/>
</dbReference>